<dbReference type="RefSeq" id="WP_146473802.1">
    <property type="nucleotide sequence ID" value="NZ_BNCF01000006.1"/>
</dbReference>
<keyword evidence="3" id="KW-1185">Reference proteome</keyword>
<dbReference type="Pfam" id="PF09949">
    <property type="entry name" value="APP1_cat"/>
    <property type="match status" value="1"/>
</dbReference>
<dbReference type="EMBL" id="BNCF01000006">
    <property type="protein sequence ID" value="GHE32449.1"/>
    <property type="molecule type" value="Genomic_DNA"/>
</dbReference>
<dbReference type="Proteomes" id="UP000636453">
    <property type="component" value="Unassembled WGS sequence"/>
</dbReference>
<sequence length="395" mass="43773">MSASPRWPAHVTRYLHSLIVDADDLYDRAYHRLASRLGWRRPRYIAAYRAFADGEGVELFGRVLADRPRGGPQEDDGWWDNLLETYRRFESDEVPGARLTVRFRDAAAETVTDHEGYYRVALRPSAPAADTLWDNATVSLADGTLLTPQPVLQIHPSARIGIISDIDDTVLQSSITDWKTAAQLTFLHNARTRKPLLGVAKLYQALQAGADGAGRNPIFYVSSSPWNLYDLLDDFLELNGIPFGPIHLRDLGTDTGKFIKTPGHGHKLERARELIARMPQLRWVLLGDSGQADAELYAQAAQEFGDRIAAIYIRDVDPHADSPYDQGVDAWIERVAGTRVPMLRVADSHAIARHAADLGLIDHAALPAIEAEVQRDRARPTLGEAAAEGVQAKPE</sequence>
<evidence type="ECO:0000259" key="1">
    <source>
        <dbReference type="Pfam" id="PF09949"/>
    </source>
</evidence>
<protein>
    <recommendedName>
        <fullName evidence="1">Phosphatidate phosphatase APP1 catalytic domain-containing protein</fullName>
    </recommendedName>
</protein>
<reference evidence="2" key="1">
    <citation type="journal article" date="2014" name="Int. J. Syst. Evol. Microbiol.">
        <title>Complete genome sequence of Corynebacterium casei LMG S-19264T (=DSM 44701T), isolated from a smear-ripened cheese.</title>
        <authorList>
            <consortium name="US DOE Joint Genome Institute (JGI-PGF)"/>
            <person name="Walter F."/>
            <person name="Albersmeier A."/>
            <person name="Kalinowski J."/>
            <person name="Ruckert C."/>
        </authorList>
    </citation>
    <scope>NUCLEOTIDE SEQUENCE</scope>
    <source>
        <strain evidence="2">KCTC 32020</strain>
    </source>
</reference>
<feature type="domain" description="Phosphatidate phosphatase APP1 catalytic" evidence="1">
    <location>
        <begin position="160"/>
        <end position="315"/>
    </location>
</feature>
<comment type="caution">
    <text evidence="2">The sequence shown here is derived from an EMBL/GenBank/DDBJ whole genome shotgun (WGS) entry which is preliminary data.</text>
</comment>
<reference evidence="2" key="2">
    <citation type="submission" date="2020-09" db="EMBL/GenBank/DDBJ databases">
        <authorList>
            <person name="Sun Q."/>
            <person name="Kim S."/>
        </authorList>
    </citation>
    <scope>NUCLEOTIDE SEQUENCE</scope>
    <source>
        <strain evidence="2">KCTC 32020</strain>
    </source>
</reference>
<proteinExistence type="predicted"/>
<dbReference type="GO" id="GO:0008195">
    <property type="term" value="F:phosphatidate phosphatase activity"/>
    <property type="evidence" value="ECO:0007669"/>
    <property type="project" value="InterPro"/>
</dbReference>
<gene>
    <name evidence="2" type="ORF">GCM10007167_12970</name>
</gene>
<evidence type="ECO:0000313" key="3">
    <source>
        <dbReference type="Proteomes" id="UP000636453"/>
    </source>
</evidence>
<dbReference type="InterPro" id="IPR052935">
    <property type="entry name" value="Mg2+_PAP"/>
</dbReference>
<dbReference type="PANTHER" id="PTHR28208">
    <property type="entry name" value="PHOSPHATIDATE PHOSPHATASE APP1"/>
    <property type="match status" value="1"/>
</dbReference>
<dbReference type="OrthoDB" id="9789875at2"/>
<dbReference type="AlphaFoldDB" id="A0A918Z159"/>
<name>A0A918Z159_9GAMM</name>
<dbReference type="PANTHER" id="PTHR28208:SF3">
    <property type="entry name" value="PHOSPHATIDATE PHOSPHATASE APP1"/>
    <property type="match status" value="1"/>
</dbReference>
<accession>A0A918Z159</accession>
<dbReference type="InterPro" id="IPR019236">
    <property type="entry name" value="APP1_cat"/>
</dbReference>
<organism evidence="2 3">
    <name type="scientific">Vulcaniibacterium thermophilum</name>
    <dbReference type="NCBI Taxonomy" id="1169913"/>
    <lineage>
        <taxon>Bacteria</taxon>
        <taxon>Pseudomonadati</taxon>
        <taxon>Pseudomonadota</taxon>
        <taxon>Gammaproteobacteria</taxon>
        <taxon>Lysobacterales</taxon>
        <taxon>Lysobacteraceae</taxon>
        <taxon>Vulcaniibacterium</taxon>
    </lineage>
</organism>
<evidence type="ECO:0000313" key="2">
    <source>
        <dbReference type="EMBL" id="GHE32449.1"/>
    </source>
</evidence>